<feature type="domain" description="Novel STAND NTPase 3" evidence="1">
    <location>
        <begin position="22"/>
        <end position="173"/>
    </location>
</feature>
<evidence type="ECO:0000313" key="3">
    <source>
        <dbReference type="Proteomes" id="UP000005408"/>
    </source>
</evidence>
<accession>A0A8W8MCC1</accession>
<dbReference type="InterPro" id="IPR027417">
    <property type="entry name" value="P-loop_NTPase"/>
</dbReference>
<dbReference type="InterPro" id="IPR049050">
    <property type="entry name" value="nSTAND3"/>
</dbReference>
<reference evidence="2" key="1">
    <citation type="submission" date="2022-08" db="UniProtKB">
        <authorList>
            <consortium name="EnsemblMetazoa"/>
        </authorList>
    </citation>
    <scope>IDENTIFICATION</scope>
    <source>
        <strain evidence="2">05x7-T-G4-1.051#20</strain>
    </source>
</reference>
<sequence>MKVESTVDRIIFEQWEQDNNLFISTKACKKVEELIKDQNVVIVVGHSGSGKSAIIQHIALKYRSQGWTVKPIYEVRELINDCLLIQSKTLFVFNDPIGKEAFDEISHDAWRQNEEKLKALFKKVKVLMSCRKYIISDARIAGIFTNKSYIVDINNNLLKLNDDEKETIFKKHSFFNTFSKEEFAAIMKIDAYFPLLCKLYFSNVTYQNDGLKFFKKPAFVLEEEIRNFRKASKEKYCALVLLVLFNNALCVNDFIQEETSKRKYKHALELCGMNKNIAPYTISDILESMEGFFVKKIGDNFHFYHDFVMEITTYVFGSDYPKETIEYADVSFLRRRVKLEDCKDENDKFSIVLSDKYIANLGKRLFMEIFGEHLLDVVLNPCMRNEKNWEDSIPYVTLKYL</sequence>
<name>A0A8W8MCC1_MAGGI</name>
<dbReference type="SUPFAM" id="SSF52540">
    <property type="entry name" value="P-loop containing nucleoside triphosphate hydrolases"/>
    <property type="match status" value="1"/>
</dbReference>
<keyword evidence="3" id="KW-1185">Reference proteome</keyword>
<dbReference type="Proteomes" id="UP000005408">
    <property type="component" value="Unassembled WGS sequence"/>
</dbReference>
<dbReference type="AlphaFoldDB" id="A0A8W8MCC1"/>
<organism evidence="2 3">
    <name type="scientific">Magallana gigas</name>
    <name type="common">Pacific oyster</name>
    <name type="synonym">Crassostrea gigas</name>
    <dbReference type="NCBI Taxonomy" id="29159"/>
    <lineage>
        <taxon>Eukaryota</taxon>
        <taxon>Metazoa</taxon>
        <taxon>Spiralia</taxon>
        <taxon>Lophotrochozoa</taxon>
        <taxon>Mollusca</taxon>
        <taxon>Bivalvia</taxon>
        <taxon>Autobranchia</taxon>
        <taxon>Pteriomorphia</taxon>
        <taxon>Ostreida</taxon>
        <taxon>Ostreoidea</taxon>
        <taxon>Ostreidae</taxon>
        <taxon>Magallana</taxon>
    </lineage>
</organism>
<evidence type="ECO:0000313" key="2">
    <source>
        <dbReference type="EnsemblMetazoa" id="G32870.1:cds"/>
    </source>
</evidence>
<dbReference type="EnsemblMetazoa" id="G32870.1">
    <property type="protein sequence ID" value="G32870.1:cds"/>
    <property type="gene ID" value="G32870"/>
</dbReference>
<evidence type="ECO:0000259" key="1">
    <source>
        <dbReference type="Pfam" id="PF20720"/>
    </source>
</evidence>
<dbReference type="Gene3D" id="3.40.50.300">
    <property type="entry name" value="P-loop containing nucleotide triphosphate hydrolases"/>
    <property type="match status" value="1"/>
</dbReference>
<proteinExistence type="predicted"/>
<dbReference type="Pfam" id="PF20720">
    <property type="entry name" value="nSTAND3"/>
    <property type="match status" value="1"/>
</dbReference>
<protein>
    <recommendedName>
        <fullName evidence="1">Novel STAND NTPase 3 domain-containing protein</fullName>
    </recommendedName>
</protein>